<dbReference type="AlphaFoldDB" id="A0A1I7UKP8"/>
<organism evidence="1 2">
    <name type="scientific">Caenorhabditis tropicalis</name>
    <dbReference type="NCBI Taxonomy" id="1561998"/>
    <lineage>
        <taxon>Eukaryota</taxon>
        <taxon>Metazoa</taxon>
        <taxon>Ecdysozoa</taxon>
        <taxon>Nematoda</taxon>
        <taxon>Chromadorea</taxon>
        <taxon>Rhabditida</taxon>
        <taxon>Rhabditina</taxon>
        <taxon>Rhabditomorpha</taxon>
        <taxon>Rhabditoidea</taxon>
        <taxon>Rhabditidae</taxon>
        <taxon>Peloderinae</taxon>
        <taxon>Caenorhabditis</taxon>
    </lineage>
</organism>
<reference evidence="2" key="1">
    <citation type="submission" date="2016-11" db="UniProtKB">
        <authorList>
            <consortium name="WormBaseParasite"/>
        </authorList>
    </citation>
    <scope>IDENTIFICATION</scope>
</reference>
<accession>A0A1I7UKP8</accession>
<dbReference type="WBParaSite" id="Csp11.Scaffold630.g16930.t1">
    <property type="protein sequence ID" value="Csp11.Scaffold630.g16930.t1"/>
    <property type="gene ID" value="Csp11.Scaffold630.g16930"/>
</dbReference>
<protein>
    <submittedName>
        <fullName evidence="2">NPH3 domain-containing protein</fullName>
    </submittedName>
</protein>
<name>A0A1I7UKP8_9PELO</name>
<dbReference type="Proteomes" id="UP000095282">
    <property type="component" value="Unplaced"/>
</dbReference>
<evidence type="ECO:0000313" key="1">
    <source>
        <dbReference type="Proteomes" id="UP000095282"/>
    </source>
</evidence>
<sequence length="84" mass="10054">MIVNHRIMDVKACIRFGLNRHLVIRLKRLKSLEEMVEELEKVDIQDMSGEAMKQCVKFFMMSRGTPTVSRKKAWHLDWCRWNGF</sequence>
<keyword evidence="1" id="KW-1185">Reference proteome</keyword>
<evidence type="ECO:0000313" key="2">
    <source>
        <dbReference type="WBParaSite" id="Csp11.Scaffold630.g16930.t1"/>
    </source>
</evidence>
<proteinExistence type="predicted"/>